<organism evidence="3">
    <name type="scientific">marine sediment metagenome</name>
    <dbReference type="NCBI Taxonomy" id="412755"/>
    <lineage>
        <taxon>unclassified sequences</taxon>
        <taxon>metagenomes</taxon>
        <taxon>ecological metagenomes</taxon>
    </lineage>
</organism>
<keyword evidence="1" id="KW-1133">Transmembrane helix</keyword>
<feature type="transmembrane region" description="Helical" evidence="1">
    <location>
        <begin position="278"/>
        <end position="301"/>
    </location>
</feature>
<dbReference type="Pfam" id="PF10145">
    <property type="entry name" value="PhageMin_Tail"/>
    <property type="match status" value="1"/>
</dbReference>
<dbReference type="AlphaFoldDB" id="X1AR38"/>
<proteinExistence type="predicted"/>
<feature type="non-terminal residue" evidence="3">
    <location>
        <position position="308"/>
    </location>
</feature>
<sequence>GVAVETLSAFDHVAKISGTDIDVFEKSIRFLSKTMLDISRGTGIAKKTFKELGLSVTDSSGNLRDTISIVMEVADRIKNMTDETKKAAFASEIFGAKAGTQLLPMLKLGSEGIRELMGEAEDLNLIFSTEGAQAAADYTDAMTIFKGSIAGLTRELVIGLFPALTKIAEVLTIIIQKKDDLDKVFDILNTQIIGKGNILDYELFGGKGPFGGGISRGGGAGGGYGPQIRIPEAPLISIYFKKAAMAAELVINNIFVSLLQGIILSSASIIFFQSIIQILAIVSNLSFSSTSSIAILCPSLYSYRIFVH</sequence>
<comment type="caution">
    <text evidence="3">The sequence shown here is derived from an EMBL/GenBank/DDBJ whole genome shotgun (WGS) entry which is preliminary data.</text>
</comment>
<name>X1AR38_9ZZZZ</name>
<evidence type="ECO:0000313" key="3">
    <source>
        <dbReference type="EMBL" id="GAG85185.1"/>
    </source>
</evidence>
<feature type="non-terminal residue" evidence="3">
    <location>
        <position position="1"/>
    </location>
</feature>
<accession>X1AR38</accession>
<protein>
    <recommendedName>
        <fullName evidence="2">Phage tail tape measure protein domain-containing protein</fullName>
    </recommendedName>
</protein>
<keyword evidence="1" id="KW-0812">Transmembrane</keyword>
<evidence type="ECO:0000256" key="1">
    <source>
        <dbReference type="SAM" id="Phobius"/>
    </source>
</evidence>
<feature type="domain" description="Phage tail tape measure protein" evidence="2">
    <location>
        <begin position="24"/>
        <end position="95"/>
    </location>
</feature>
<dbReference type="NCBIfam" id="TIGR01760">
    <property type="entry name" value="tape_meas_TP901"/>
    <property type="match status" value="1"/>
</dbReference>
<dbReference type="InterPro" id="IPR010090">
    <property type="entry name" value="Phage_tape_meas"/>
</dbReference>
<gene>
    <name evidence="3" type="ORF">S01H4_30070</name>
</gene>
<evidence type="ECO:0000259" key="2">
    <source>
        <dbReference type="Pfam" id="PF10145"/>
    </source>
</evidence>
<keyword evidence="1" id="KW-0472">Membrane</keyword>
<dbReference type="EMBL" id="BART01015490">
    <property type="protein sequence ID" value="GAG85185.1"/>
    <property type="molecule type" value="Genomic_DNA"/>
</dbReference>
<reference evidence="3" key="1">
    <citation type="journal article" date="2014" name="Front. Microbiol.">
        <title>High frequency of phylogenetically diverse reductive dehalogenase-homologous genes in deep subseafloor sedimentary metagenomes.</title>
        <authorList>
            <person name="Kawai M."/>
            <person name="Futagami T."/>
            <person name="Toyoda A."/>
            <person name="Takaki Y."/>
            <person name="Nishi S."/>
            <person name="Hori S."/>
            <person name="Arai W."/>
            <person name="Tsubouchi T."/>
            <person name="Morono Y."/>
            <person name="Uchiyama I."/>
            <person name="Ito T."/>
            <person name="Fujiyama A."/>
            <person name="Inagaki F."/>
            <person name="Takami H."/>
        </authorList>
    </citation>
    <scope>NUCLEOTIDE SEQUENCE</scope>
    <source>
        <strain evidence="3">Expedition CK06-06</strain>
    </source>
</reference>
<feature type="transmembrane region" description="Helical" evidence="1">
    <location>
        <begin position="249"/>
        <end position="272"/>
    </location>
</feature>